<dbReference type="SUPFAM" id="SSF51366">
    <property type="entry name" value="Ribulose-phoshate binding barrel"/>
    <property type="match status" value="1"/>
</dbReference>
<dbReference type="EMBL" id="PYAL01000001">
    <property type="protein sequence ID" value="RXN93185.1"/>
    <property type="molecule type" value="Genomic_DNA"/>
</dbReference>
<dbReference type="OrthoDB" id="9804578at2"/>
<name>A0A4Q1HTN3_9BURK</name>
<dbReference type="NCBIfam" id="TIGR00262">
    <property type="entry name" value="trpA"/>
    <property type="match status" value="1"/>
</dbReference>
<gene>
    <name evidence="9" type="primary">trpA</name>
    <name evidence="11" type="ORF">C7R54_05630</name>
</gene>
<dbReference type="PROSITE" id="PS00167">
    <property type="entry name" value="TRP_SYNTHASE_ALPHA"/>
    <property type="match status" value="1"/>
</dbReference>
<dbReference type="InterPro" id="IPR013785">
    <property type="entry name" value="Aldolase_TIM"/>
</dbReference>
<evidence type="ECO:0000313" key="12">
    <source>
        <dbReference type="Proteomes" id="UP000290849"/>
    </source>
</evidence>
<dbReference type="Gene3D" id="3.20.20.70">
    <property type="entry name" value="Aldolase class I"/>
    <property type="match status" value="1"/>
</dbReference>
<evidence type="ECO:0000256" key="4">
    <source>
        <dbReference type="ARBA" id="ARBA00022605"/>
    </source>
</evidence>
<sequence length="285" mass="29537">MTPQKDRIGAAFARTRAAGRAALIPYIAAGDPTPDACVPLMHALVRAGADVIELGVPFSDPMADGPVIQRATERAIAQGMTLRKVLDAVASFRRDDDATPVVLMGYANPIEAMGQAAFADAAAAAGVDGVLVVDYPPEEVREFADLMGAKGMAPIFLLAPTSTDARIEAVGKVARGYAYYVSLKGVTGAGHIDTDDVAARLAAIRRHVHIPVGVGFGIRDADSAQRVARVADAVVIGSKLIETMEKAVEGVPAAGRTEAAAAAVGNWLGTIRQALDNVKRDSTAA</sequence>
<dbReference type="InterPro" id="IPR002028">
    <property type="entry name" value="Trp_synthase_suA"/>
</dbReference>
<comment type="subunit">
    <text evidence="3 9">Tetramer of two alpha and two beta chains.</text>
</comment>
<comment type="similarity">
    <text evidence="9 10">Belongs to the TrpA family.</text>
</comment>
<dbReference type="PANTHER" id="PTHR43406">
    <property type="entry name" value="TRYPTOPHAN SYNTHASE, ALPHA CHAIN"/>
    <property type="match status" value="1"/>
</dbReference>
<proteinExistence type="inferred from homology"/>
<comment type="caution">
    <text evidence="11">The sequence shown here is derived from an EMBL/GenBank/DDBJ whole genome shotgun (WGS) entry which is preliminary data.</text>
</comment>
<keyword evidence="4 9" id="KW-0028">Amino-acid biosynthesis</keyword>
<organism evidence="11 12">
    <name type="scientific">Achromobacter aloeverae</name>
    <dbReference type="NCBI Taxonomy" id="1750518"/>
    <lineage>
        <taxon>Bacteria</taxon>
        <taxon>Pseudomonadati</taxon>
        <taxon>Pseudomonadota</taxon>
        <taxon>Betaproteobacteria</taxon>
        <taxon>Burkholderiales</taxon>
        <taxon>Alcaligenaceae</taxon>
        <taxon>Achromobacter</taxon>
    </lineage>
</organism>
<comment type="pathway">
    <text evidence="2 9">Amino-acid biosynthesis; L-tryptophan biosynthesis; L-tryptophan from chorismate: step 5/5.</text>
</comment>
<dbReference type="InterPro" id="IPR011060">
    <property type="entry name" value="RibuloseP-bd_barrel"/>
</dbReference>
<dbReference type="HAMAP" id="MF_00131">
    <property type="entry name" value="Trp_synth_alpha"/>
    <property type="match status" value="1"/>
</dbReference>
<evidence type="ECO:0000256" key="6">
    <source>
        <dbReference type="ARBA" id="ARBA00023141"/>
    </source>
</evidence>
<dbReference type="RefSeq" id="WP_129149142.1">
    <property type="nucleotide sequence ID" value="NZ_JBHSDO010000006.1"/>
</dbReference>
<evidence type="ECO:0000313" key="11">
    <source>
        <dbReference type="EMBL" id="RXN93185.1"/>
    </source>
</evidence>
<evidence type="ECO:0000256" key="9">
    <source>
        <dbReference type="HAMAP-Rule" id="MF_00131"/>
    </source>
</evidence>
<comment type="function">
    <text evidence="1 9">The alpha subunit is responsible for the aldol cleavage of indoleglycerol phosphate to indole and glyceraldehyde 3-phosphate.</text>
</comment>
<dbReference type="FunFam" id="3.20.20.70:FF:000037">
    <property type="entry name" value="Tryptophan synthase alpha chain"/>
    <property type="match status" value="1"/>
</dbReference>
<dbReference type="UniPathway" id="UPA00035">
    <property type="reaction ID" value="UER00044"/>
</dbReference>
<dbReference type="PANTHER" id="PTHR43406:SF1">
    <property type="entry name" value="TRYPTOPHAN SYNTHASE ALPHA CHAIN, CHLOROPLASTIC"/>
    <property type="match status" value="1"/>
</dbReference>
<dbReference type="InterPro" id="IPR018204">
    <property type="entry name" value="Trp_synthase_alpha_AS"/>
</dbReference>
<comment type="catalytic activity">
    <reaction evidence="8 9">
        <text>(1S,2R)-1-C-(indol-3-yl)glycerol 3-phosphate + L-serine = D-glyceraldehyde 3-phosphate + L-tryptophan + H2O</text>
        <dbReference type="Rhea" id="RHEA:10532"/>
        <dbReference type="ChEBI" id="CHEBI:15377"/>
        <dbReference type="ChEBI" id="CHEBI:33384"/>
        <dbReference type="ChEBI" id="CHEBI:57912"/>
        <dbReference type="ChEBI" id="CHEBI:58866"/>
        <dbReference type="ChEBI" id="CHEBI:59776"/>
        <dbReference type="EC" id="4.2.1.20"/>
    </reaction>
</comment>
<dbReference type="AlphaFoldDB" id="A0A4Q1HTN3"/>
<reference evidence="11 12" key="1">
    <citation type="journal article" date="2017" name="Int. J. Syst. Evol. Microbiol.">
        <title>Achromobacter aloeverae sp. nov., isolated from the root of Aloe vera (L.) Burm.f.</title>
        <authorList>
            <person name="Kuncharoen N."/>
            <person name="Muramatsu Y."/>
            <person name="Shibata C."/>
            <person name="Kamakura Y."/>
            <person name="Nakagawa Y."/>
            <person name="Tanasupawat S."/>
        </authorList>
    </citation>
    <scope>NUCLEOTIDE SEQUENCE [LARGE SCALE GENOMIC DNA]</scope>
    <source>
        <strain evidence="11 12">AVA-1</strain>
    </source>
</reference>
<dbReference type="GO" id="GO:0005829">
    <property type="term" value="C:cytosol"/>
    <property type="evidence" value="ECO:0007669"/>
    <property type="project" value="TreeGrafter"/>
</dbReference>
<evidence type="ECO:0000256" key="1">
    <source>
        <dbReference type="ARBA" id="ARBA00003365"/>
    </source>
</evidence>
<keyword evidence="6 9" id="KW-0057">Aromatic amino acid biosynthesis</keyword>
<keyword evidence="12" id="KW-1185">Reference proteome</keyword>
<evidence type="ECO:0000256" key="10">
    <source>
        <dbReference type="RuleBase" id="RU003662"/>
    </source>
</evidence>
<evidence type="ECO:0000256" key="8">
    <source>
        <dbReference type="ARBA" id="ARBA00049047"/>
    </source>
</evidence>
<dbReference type="EC" id="4.2.1.20" evidence="9"/>
<feature type="active site" description="Proton acceptor" evidence="9">
    <location>
        <position position="53"/>
    </location>
</feature>
<protein>
    <recommendedName>
        <fullName evidence="9">Tryptophan synthase alpha chain</fullName>
        <ecNumber evidence="9">4.2.1.20</ecNumber>
    </recommendedName>
</protein>
<dbReference type="GO" id="GO:0004834">
    <property type="term" value="F:tryptophan synthase activity"/>
    <property type="evidence" value="ECO:0007669"/>
    <property type="project" value="UniProtKB-UniRule"/>
</dbReference>
<keyword evidence="7 9" id="KW-0456">Lyase</keyword>
<evidence type="ECO:0000256" key="5">
    <source>
        <dbReference type="ARBA" id="ARBA00022822"/>
    </source>
</evidence>
<dbReference type="Pfam" id="PF00290">
    <property type="entry name" value="Trp_syntA"/>
    <property type="match status" value="1"/>
</dbReference>
<keyword evidence="5 9" id="KW-0822">Tryptophan biosynthesis</keyword>
<evidence type="ECO:0000256" key="7">
    <source>
        <dbReference type="ARBA" id="ARBA00023239"/>
    </source>
</evidence>
<dbReference type="CDD" id="cd04724">
    <property type="entry name" value="Tryptophan_synthase_alpha"/>
    <property type="match status" value="1"/>
</dbReference>
<evidence type="ECO:0000256" key="2">
    <source>
        <dbReference type="ARBA" id="ARBA00004733"/>
    </source>
</evidence>
<dbReference type="Proteomes" id="UP000290849">
    <property type="component" value="Unassembled WGS sequence"/>
</dbReference>
<accession>A0A4Q1HTN3</accession>
<feature type="active site" description="Proton acceptor" evidence="9">
    <location>
        <position position="64"/>
    </location>
</feature>
<evidence type="ECO:0000256" key="3">
    <source>
        <dbReference type="ARBA" id="ARBA00011270"/>
    </source>
</evidence>